<feature type="domain" description="Oxidoreductase putative C-terminal" evidence="3">
    <location>
        <begin position="201"/>
        <end position="360"/>
    </location>
</feature>
<proteinExistence type="predicted"/>
<name>A0A409YUG0_9AGAR</name>
<dbReference type="Pfam" id="PF01408">
    <property type="entry name" value="GFO_IDH_MocA"/>
    <property type="match status" value="1"/>
</dbReference>
<accession>A0A409YUG0</accession>
<dbReference type="InParanoid" id="A0A409YUG0"/>
<feature type="domain" description="Gfo/Idh/MocA-like oxidoreductase N-terminal" evidence="2">
    <location>
        <begin position="40"/>
        <end position="197"/>
    </location>
</feature>
<reference evidence="4 5" key="1">
    <citation type="journal article" date="2018" name="Evol. Lett.">
        <title>Horizontal gene cluster transfer increased hallucinogenic mushroom diversity.</title>
        <authorList>
            <person name="Reynolds H.T."/>
            <person name="Vijayakumar V."/>
            <person name="Gluck-Thaler E."/>
            <person name="Korotkin H.B."/>
            <person name="Matheny P.B."/>
            <person name="Slot J.C."/>
        </authorList>
    </citation>
    <scope>NUCLEOTIDE SEQUENCE [LARGE SCALE GENOMIC DNA]</scope>
    <source>
        <strain evidence="4 5">SRW20</strain>
    </source>
</reference>
<feature type="compositionally biased region" description="Low complexity" evidence="1">
    <location>
        <begin position="1"/>
        <end position="17"/>
    </location>
</feature>
<evidence type="ECO:0000259" key="3">
    <source>
        <dbReference type="Pfam" id="PF08635"/>
    </source>
</evidence>
<dbReference type="OrthoDB" id="10250282at2759"/>
<keyword evidence="5" id="KW-1185">Reference proteome</keyword>
<dbReference type="EMBL" id="NHYE01000269">
    <property type="protein sequence ID" value="PPR06665.1"/>
    <property type="molecule type" value="Genomic_DNA"/>
</dbReference>
<organism evidence="4 5">
    <name type="scientific">Gymnopilus dilepis</name>
    <dbReference type="NCBI Taxonomy" id="231916"/>
    <lineage>
        <taxon>Eukaryota</taxon>
        <taxon>Fungi</taxon>
        <taxon>Dikarya</taxon>
        <taxon>Basidiomycota</taxon>
        <taxon>Agaricomycotina</taxon>
        <taxon>Agaricomycetes</taxon>
        <taxon>Agaricomycetidae</taxon>
        <taxon>Agaricales</taxon>
        <taxon>Agaricineae</taxon>
        <taxon>Hymenogastraceae</taxon>
        <taxon>Gymnopilus</taxon>
    </lineage>
</organism>
<comment type="caution">
    <text evidence="4">The sequence shown here is derived from an EMBL/GenBank/DDBJ whole genome shotgun (WGS) entry which is preliminary data.</text>
</comment>
<dbReference type="PANTHER" id="PTHR43249">
    <property type="entry name" value="UDP-N-ACETYL-2-AMINO-2-DEOXY-D-GLUCURONATE OXIDASE"/>
    <property type="match status" value="1"/>
</dbReference>
<dbReference type="Gene3D" id="3.30.360.10">
    <property type="entry name" value="Dihydrodipicolinate Reductase, domain 2"/>
    <property type="match status" value="1"/>
</dbReference>
<evidence type="ECO:0008006" key="6">
    <source>
        <dbReference type="Google" id="ProtNLM"/>
    </source>
</evidence>
<evidence type="ECO:0000256" key="1">
    <source>
        <dbReference type="SAM" id="MobiDB-lite"/>
    </source>
</evidence>
<dbReference type="SUPFAM" id="SSF55347">
    <property type="entry name" value="Glyceraldehyde-3-phosphate dehydrogenase-like, C-terminal domain"/>
    <property type="match status" value="1"/>
</dbReference>
<dbReference type="InterPro" id="IPR052515">
    <property type="entry name" value="Gfo/Idh/MocA_Oxidoreductase"/>
</dbReference>
<dbReference type="InterPro" id="IPR013944">
    <property type="entry name" value="OxRdtase_put_C"/>
</dbReference>
<dbReference type="AlphaFoldDB" id="A0A409YUG0"/>
<evidence type="ECO:0000313" key="5">
    <source>
        <dbReference type="Proteomes" id="UP000284706"/>
    </source>
</evidence>
<dbReference type="InterPro" id="IPR000683">
    <property type="entry name" value="Gfo/Idh/MocA-like_OxRdtase_N"/>
</dbReference>
<gene>
    <name evidence="4" type="ORF">CVT26_001207</name>
</gene>
<feature type="region of interest" description="Disordered" evidence="1">
    <location>
        <begin position="1"/>
        <end position="31"/>
    </location>
</feature>
<protein>
    <recommendedName>
        <fullName evidence="6">Gfo/Idh/MocA-like oxidoreductase N-terminal domain-containing protein</fullName>
    </recommendedName>
</protein>
<dbReference type="Pfam" id="PF08635">
    <property type="entry name" value="ox_reductase_C"/>
    <property type="match status" value="1"/>
</dbReference>
<dbReference type="InterPro" id="IPR036291">
    <property type="entry name" value="NAD(P)-bd_dom_sf"/>
</dbReference>
<dbReference type="PANTHER" id="PTHR43249:SF1">
    <property type="entry name" value="D-GLUCOSIDE 3-DEHYDROGENASE"/>
    <property type="match status" value="1"/>
</dbReference>
<dbReference type="SUPFAM" id="SSF51735">
    <property type="entry name" value="NAD(P)-binding Rossmann-fold domains"/>
    <property type="match status" value="1"/>
</dbReference>
<dbReference type="STRING" id="231916.A0A409YUG0"/>
<evidence type="ECO:0000313" key="4">
    <source>
        <dbReference type="EMBL" id="PPR06665.1"/>
    </source>
</evidence>
<dbReference type="GO" id="GO:0000166">
    <property type="term" value="F:nucleotide binding"/>
    <property type="evidence" value="ECO:0007669"/>
    <property type="project" value="InterPro"/>
</dbReference>
<evidence type="ECO:0000259" key="2">
    <source>
        <dbReference type="Pfam" id="PF01408"/>
    </source>
</evidence>
<dbReference type="Gene3D" id="3.40.50.720">
    <property type="entry name" value="NAD(P)-binding Rossmann-like Domain"/>
    <property type="match status" value="1"/>
</dbReference>
<dbReference type="Proteomes" id="UP000284706">
    <property type="component" value="Unassembled WGS sequence"/>
</dbReference>
<sequence length="451" mass="50726">MSVPSSRRGSSSAASRRPSIDPSKLVPMDKTTHVGGSEDFNVLFIGAGNIMFGRLLQGSDEGPWNHSFRLEHKLGPRLKVVAIVDPNIERAKTVLEKKCDSFVVSAYQNTRVFKTFDEYIKGMSPNERPHAVVIGSPPMFRGSTKPGRDIELQVMEQLPGVAMFVEKPIATGPEEEIPQGLEIAKKMEDSKTICSVGYMLRYLKAVQKMKQIINENQLTVMSTIARYACAYESIAKPEWWDKAKRHVSIYLPSYSLIDFHLYSYGPVIEQGTHFCDLSRYFGGDVDISSVQAHSLEWDEEAGKLSKMRIDENQIPPERRIPRVTSATWKYDSGAVGSFTHLVALQGHDYSCEFEVYADGYSLKLVNPYVLPVLHIRQPGDDNETTIQFADDDPFFSEISNFIDLIEDIEEDPEAGKILSSYEDAVRTYELTWAIRKASEKSRAERKTAATA</sequence>